<dbReference type="InterPro" id="IPR009083">
    <property type="entry name" value="TFIIA_a-hlx"/>
</dbReference>
<dbReference type="InterPro" id="IPR015871">
    <property type="entry name" value="TFIIA_gsu_C"/>
</dbReference>
<dbReference type="EMBL" id="MU865954">
    <property type="protein sequence ID" value="KAK4446791.1"/>
    <property type="molecule type" value="Genomic_DNA"/>
</dbReference>
<feature type="domain" description="Transcription initiation factor IIA gamma subunit N-terminal" evidence="9">
    <location>
        <begin position="7"/>
        <end position="52"/>
    </location>
</feature>
<dbReference type="GO" id="GO:0005672">
    <property type="term" value="C:transcription factor TFIIA complex"/>
    <property type="evidence" value="ECO:0007669"/>
    <property type="project" value="InterPro"/>
</dbReference>
<evidence type="ECO:0000256" key="7">
    <source>
        <dbReference type="ARBA" id="ARBA00024733"/>
    </source>
</evidence>
<evidence type="ECO:0000313" key="12">
    <source>
        <dbReference type="Proteomes" id="UP001321760"/>
    </source>
</evidence>
<dbReference type="PIRSF" id="PIRSF009415">
    <property type="entry name" value="Hum_TFIIA_gamma"/>
    <property type="match status" value="1"/>
</dbReference>
<keyword evidence="12" id="KW-1185">Reference proteome</keyword>
<evidence type="ECO:0000256" key="6">
    <source>
        <dbReference type="ARBA" id="ARBA00023242"/>
    </source>
</evidence>
<dbReference type="Pfam" id="PF02751">
    <property type="entry name" value="TFIIA_gamma_C"/>
    <property type="match status" value="1"/>
</dbReference>
<proteinExistence type="inferred from homology"/>
<evidence type="ECO:0000256" key="1">
    <source>
        <dbReference type="ARBA" id="ARBA00004123"/>
    </source>
</evidence>
<dbReference type="InterPro" id="IPR015872">
    <property type="entry name" value="TFIIA_gsu_N"/>
</dbReference>
<sequence length="117" mass="13752">MPLERVYSELYRSGSLGSALIEALDDMATSHEMEPQLAGQILRQFDKTMEESFRGQTRAKMSHKGHLRTYRLCDDIWSFDLRDIDFKMDNGEKVHVKRMKAIAFSSDRKETYKRKED</sequence>
<evidence type="ECO:0000256" key="3">
    <source>
        <dbReference type="ARBA" id="ARBA00019928"/>
    </source>
</evidence>
<evidence type="ECO:0000256" key="5">
    <source>
        <dbReference type="ARBA" id="ARBA00023163"/>
    </source>
</evidence>
<reference evidence="11" key="1">
    <citation type="journal article" date="2023" name="Mol. Phylogenet. Evol.">
        <title>Genome-scale phylogeny and comparative genomics of the fungal order Sordariales.</title>
        <authorList>
            <person name="Hensen N."/>
            <person name="Bonometti L."/>
            <person name="Westerberg I."/>
            <person name="Brannstrom I.O."/>
            <person name="Guillou S."/>
            <person name="Cros-Aarteil S."/>
            <person name="Calhoun S."/>
            <person name="Haridas S."/>
            <person name="Kuo A."/>
            <person name="Mondo S."/>
            <person name="Pangilinan J."/>
            <person name="Riley R."/>
            <person name="LaButti K."/>
            <person name="Andreopoulos B."/>
            <person name="Lipzen A."/>
            <person name="Chen C."/>
            <person name="Yan M."/>
            <person name="Daum C."/>
            <person name="Ng V."/>
            <person name="Clum A."/>
            <person name="Steindorff A."/>
            <person name="Ohm R.A."/>
            <person name="Martin F."/>
            <person name="Silar P."/>
            <person name="Natvig D.O."/>
            <person name="Lalanne C."/>
            <person name="Gautier V."/>
            <person name="Ament-Velasquez S.L."/>
            <person name="Kruys A."/>
            <person name="Hutchinson M.I."/>
            <person name="Powell A.J."/>
            <person name="Barry K."/>
            <person name="Miller A.N."/>
            <person name="Grigoriev I.V."/>
            <person name="Debuchy R."/>
            <person name="Gladieux P."/>
            <person name="Hiltunen Thoren M."/>
            <person name="Johannesson H."/>
        </authorList>
    </citation>
    <scope>NUCLEOTIDE SEQUENCE</scope>
    <source>
        <strain evidence="11">PSN243</strain>
    </source>
</reference>
<dbReference type="Gene3D" id="1.10.287.190">
    <property type="entry name" value="Transcription factor IIA gamma subunit, alpha-helical domain"/>
    <property type="match status" value="1"/>
</dbReference>
<evidence type="ECO:0000259" key="9">
    <source>
        <dbReference type="Pfam" id="PF02268"/>
    </source>
</evidence>
<reference evidence="11" key="2">
    <citation type="submission" date="2023-05" db="EMBL/GenBank/DDBJ databases">
        <authorList>
            <consortium name="Lawrence Berkeley National Laboratory"/>
            <person name="Steindorff A."/>
            <person name="Hensen N."/>
            <person name="Bonometti L."/>
            <person name="Westerberg I."/>
            <person name="Brannstrom I.O."/>
            <person name="Guillou S."/>
            <person name="Cros-Aarteil S."/>
            <person name="Calhoun S."/>
            <person name="Haridas S."/>
            <person name="Kuo A."/>
            <person name="Mondo S."/>
            <person name="Pangilinan J."/>
            <person name="Riley R."/>
            <person name="Labutti K."/>
            <person name="Andreopoulos B."/>
            <person name="Lipzen A."/>
            <person name="Chen C."/>
            <person name="Yanf M."/>
            <person name="Daum C."/>
            <person name="Ng V."/>
            <person name="Clum A."/>
            <person name="Ohm R."/>
            <person name="Martin F."/>
            <person name="Silar P."/>
            <person name="Natvig D."/>
            <person name="Lalanne C."/>
            <person name="Gautier V."/>
            <person name="Ament-Velasquez S.L."/>
            <person name="Kruys A."/>
            <person name="Hutchinson M.I."/>
            <person name="Powell A.J."/>
            <person name="Barry K."/>
            <person name="Miller A.N."/>
            <person name="Grigoriev I.V."/>
            <person name="Debuchy R."/>
            <person name="Gladieux P."/>
            <person name="Thoren M.H."/>
            <person name="Johannesson H."/>
        </authorList>
    </citation>
    <scope>NUCLEOTIDE SEQUENCE</scope>
    <source>
        <strain evidence="11">PSN243</strain>
    </source>
</reference>
<protein>
    <recommendedName>
        <fullName evidence="3 8">Transcription initiation factor IIA subunit 2</fullName>
    </recommendedName>
</protein>
<dbReference type="SUPFAM" id="SSF50784">
    <property type="entry name" value="Transcription factor IIA (TFIIA), beta-barrel domain"/>
    <property type="match status" value="1"/>
</dbReference>
<evidence type="ECO:0000256" key="2">
    <source>
        <dbReference type="ARBA" id="ARBA00007675"/>
    </source>
</evidence>
<keyword evidence="4 8" id="KW-0805">Transcription regulation</keyword>
<comment type="subcellular location">
    <subcellularLocation>
        <location evidence="1 8">Nucleus</location>
    </subcellularLocation>
</comment>
<dbReference type="Gene3D" id="2.30.18.10">
    <property type="entry name" value="Transcription factor IIA (TFIIA), beta-barrel domain"/>
    <property type="match status" value="1"/>
</dbReference>
<feature type="domain" description="Transcription initiation factor IIA gamma subunit C-terminal" evidence="10">
    <location>
        <begin position="64"/>
        <end position="105"/>
    </location>
</feature>
<dbReference type="CDD" id="cd10014">
    <property type="entry name" value="TFIIA_gamma_C"/>
    <property type="match status" value="1"/>
</dbReference>
<gene>
    <name evidence="11" type="ORF">QBC34DRAFT_356024</name>
</gene>
<name>A0AAV9GGJ2_9PEZI</name>
<keyword evidence="6 8" id="KW-0539">Nucleus</keyword>
<accession>A0AAV9GGJ2</accession>
<keyword evidence="5 8" id="KW-0804">Transcription</keyword>
<evidence type="ECO:0000256" key="8">
    <source>
        <dbReference type="PIRNR" id="PIRNR009415"/>
    </source>
</evidence>
<evidence type="ECO:0000313" key="11">
    <source>
        <dbReference type="EMBL" id="KAK4446791.1"/>
    </source>
</evidence>
<comment type="caution">
    <text evidence="11">The sequence shown here is derived from an EMBL/GenBank/DDBJ whole genome shotgun (WGS) entry which is preliminary data.</text>
</comment>
<dbReference type="SUPFAM" id="SSF47396">
    <property type="entry name" value="Transcription factor IIA (TFIIA), alpha-helical domain"/>
    <property type="match status" value="1"/>
</dbReference>
<evidence type="ECO:0000256" key="4">
    <source>
        <dbReference type="ARBA" id="ARBA00023015"/>
    </source>
</evidence>
<dbReference type="Proteomes" id="UP001321760">
    <property type="component" value="Unassembled WGS sequence"/>
</dbReference>
<dbReference type="PANTHER" id="PTHR10966">
    <property type="entry name" value="TRANSCRIPTION INITIATION FACTOR IIA SUBUNIT 2"/>
    <property type="match status" value="1"/>
</dbReference>
<evidence type="ECO:0000259" key="10">
    <source>
        <dbReference type="Pfam" id="PF02751"/>
    </source>
</evidence>
<dbReference type="GO" id="GO:0006367">
    <property type="term" value="P:transcription initiation at RNA polymerase II promoter"/>
    <property type="evidence" value="ECO:0007669"/>
    <property type="project" value="InterPro"/>
</dbReference>
<organism evidence="11 12">
    <name type="scientific">Podospora aff. communis PSN243</name>
    <dbReference type="NCBI Taxonomy" id="3040156"/>
    <lineage>
        <taxon>Eukaryota</taxon>
        <taxon>Fungi</taxon>
        <taxon>Dikarya</taxon>
        <taxon>Ascomycota</taxon>
        <taxon>Pezizomycotina</taxon>
        <taxon>Sordariomycetes</taxon>
        <taxon>Sordariomycetidae</taxon>
        <taxon>Sordariales</taxon>
        <taxon>Podosporaceae</taxon>
        <taxon>Podospora</taxon>
    </lineage>
</organism>
<dbReference type="Pfam" id="PF02268">
    <property type="entry name" value="TFIIA_gamma_N"/>
    <property type="match status" value="1"/>
</dbReference>
<dbReference type="InterPro" id="IPR003194">
    <property type="entry name" value="TFIIA_gsu"/>
</dbReference>
<comment type="similarity">
    <text evidence="2 8">Belongs to the TFIIA subunit 2 family.</text>
</comment>
<comment type="function">
    <text evidence="7">TFIIA is a component of the transcription machinery of RNA polymerase II and plays an important role in transcriptional activation. TFIIA in a complex with TBP mediates transcriptional activity.</text>
</comment>
<dbReference type="AlphaFoldDB" id="A0AAV9GGJ2"/>
<dbReference type="InterPro" id="IPR009088">
    <property type="entry name" value="TFIIA_b-brl"/>
</dbReference>